<feature type="domain" description="AB hydrolase-1" evidence="1">
    <location>
        <begin position="33"/>
        <end position="141"/>
    </location>
</feature>
<dbReference type="Proteomes" id="UP000266426">
    <property type="component" value="Unassembled WGS sequence"/>
</dbReference>
<dbReference type="GO" id="GO:0016787">
    <property type="term" value="F:hydrolase activity"/>
    <property type="evidence" value="ECO:0007669"/>
    <property type="project" value="UniProtKB-KW"/>
</dbReference>
<evidence type="ECO:0000313" key="2">
    <source>
        <dbReference type="EMBL" id="RJP57349.1"/>
    </source>
</evidence>
<dbReference type="PANTHER" id="PTHR43798:SF33">
    <property type="entry name" value="HYDROLASE, PUTATIVE (AFU_ORTHOLOGUE AFUA_2G14860)-RELATED"/>
    <property type="match status" value="1"/>
</dbReference>
<reference evidence="2 3" key="1">
    <citation type="journal article" date="2017" name="ISME J.">
        <title>Energy and carbon metabolisms in a deep terrestrial subsurface fluid microbial community.</title>
        <authorList>
            <person name="Momper L."/>
            <person name="Jungbluth S.P."/>
            <person name="Lee M.D."/>
            <person name="Amend J.P."/>
        </authorList>
    </citation>
    <scope>NUCLEOTIDE SEQUENCE [LARGE SCALE GENOMIC DNA]</scope>
    <source>
        <strain evidence="2">SURF_26</strain>
    </source>
</reference>
<evidence type="ECO:0000313" key="3">
    <source>
        <dbReference type="Proteomes" id="UP000266426"/>
    </source>
</evidence>
<organism evidence="2 3">
    <name type="scientific">Candidatus Auribacter fodinae</name>
    <dbReference type="NCBI Taxonomy" id="2093366"/>
    <lineage>
        <taxon>Bacteria</taxon>
        <taxon>Pseudomonadati</taxon>
        <taxon>Candidatus Auribacterota</taxon>
        <taxon>Candidatus Auribacteria</taxon>
        <taxon>Candidatus Auribacterales</taxon>
        <taxon>Candidatus Auribacteraceae</taxon>
        <taxon>Candidatus Auribacter</taxon>
    </lineage>
</organism>
<accession>A0A3A4QXA2</accession>
<keyword evidence="2" id="KW-0378">Hydrolase</keyword>
<dbReference type="Gene3D" id="3.40.50.1820">
    <property type="entry name" value="alpha/beta hydrolase"/>
    <property type="match status" value="1"/>
</dbReference>
<dbReference type="AlphaFoldDB" id="A0A3A4QXA2"/>
<dbReference type="SUPFAM" id="SSF53474">
    <property type="entry name" value="alpha/beta-Hydrolases"/>
    <property type="match status" value="1"/>
</dbReference>
<dbReference type="EMBL" id="QZJZ01000082">
    <property type="protein sequence ID" value="RJP57349.1"/>
    <property type="molecule type" value="Genomic_DNA"/>
</dbReference>
<dbReference type="InterPro" id="IPR029058">
    <property type="entry name" value="AB_hydrolase_fold"/>
</dbReference>
<dbReference type="InterPro" id="IPR000073">
    <property type="entry name" value="AB_hydrolase_1"/>
</dbReference>
<dbReference type="Pfam" id="PF12697">
    <property type="entry name" value="Abhydrolase_6"/>
    <property type="match status" value="1"/>
</dbReference>
<comment type="caution">
    <text evidence="2">The sequence shown here is derived from an EMBL/GenBank/DDBJ whole genome shotgun (WGS) entry which is preliminary data.</text>
</comment>
<evidence type="ECO:0000259" key="1">
    <source>
        <dbReference type="Pfam" id="PF12697"/>
    </source>
</evidence>
<protein>
    <submittedName>
        <fullName evidence="2">Alpha/beta hydrolase</fullName>
    </submittedName>
</protein>
<dbReference type="GO" id="GO:0016020">
    <property type="term" value="C:membrane"/>
    <property type="evidence" value="ECO:0007669"/>
    <property type="project" value="TreeGrafter"/>
</dbReference>
<dbReference type="PANTHER" id="PTHR43798">
    <property type="entry name" value="MONOACYLGLYCEROL LIPASE"/>
    <property type="match status" value="1"/>
</dbReference>
<name>A0A3A4QXA2_9BACT</name>
<dbReference type="InterPro" id="IPR050266">
    <property type="entry name" value="AB_hydrolase_sf"/>
</dbReference>
<sequence>MIFKESFHFIPSGIAHIPAFIGLNGTSKNSPVVIMCHGFTGTKTEKCRHFYRIARLLIQENIIPVRFDFSGFGDSTAPSTMFSLSNAVDDIRAVLGFLRDQGIGSHSRVSILGYSLGGLIAARAAAEGIPVRSLCLMSAVEHFMLSKQEQKHLESEKSTTFWYKGYELSISFLEELLNTRGRDYIAELTIPVQLINGSDDDVVDKKHSRAYEEALNDESPDPVVIKGANHYFMQKDHQQQLDSAIINFIRATL</sequence>
<proteinExistence type="predicted"/>
<gene>
    <name evidence="2" type="ORF">C4541_10335</name>
</gene>